<evidence type="ECO:0000256" key="2">
    <source>
        <dbReference type="ARBA" id="ARBA00023134"/>
    </source>
</evidence>
<keyword evidence="1" id="KW-0547">Nucleotide-binding</keyword>
<dbReference type="SMART" id="SM00174">
    <property type="entry name" value="RHO"/>
    <property type="match status" value="1"/>
</dbReference>
<dbReference type="Pfam" id="PF00071">
    <property type="entry name" value="Ras"/>
    <property type="match status" value="1"/>
</dbReference>
<keyword evidence="4" id="KW-1185">Reference proteome</keyword>
<dbReference type="SUPFAM" id="SSF52540">
    <property type="entry name" value="P-loop containing nucleoside triphosphate hydrolases"/>
    <property type="match status" value="1"/>
</dbReference>
<dbReference type="PRINTS" id="PR00449">
    <property type="entry name" value="RASTRNSFRMNG"/>
</dbReference>
<proteinExistence type="predicted"/>
<keyword evidence="2" id="KW-0342">GTP-binding</keyword>
<evidence type="ECO:0008006" key="5">
    <source>
        <dbReference type="Google" id="ProtNLM"/>
    </source>
</evidence>
<comment type="caution">
    <text evidence="3">The sequence shown here is derived from an EMBL/GenBank/DDBJ whole genome shotgun (WGS) entry which is preliminary data.</text>
</comment>
<reference evidence="3 4" key="1">
    <citation type="submission" date="2022-12" db="EMBL/GenBank/DDBJ databases">
        <title>Chromosome-level genome of Tegillarca granosa.</title>
        <authorList>
            <person name="Kim J."/>
        </authorList>
    </citation>
    <scope>NUCLEOTIDE SEQUENCE [LARGE SCALE GENOMIC DNA]</scope>
    <source>
        <strain evidence="3">Teg-2019</strain>
        <tissue evidence="3">Adductor muscle</tissue>
    </source>
</reference>
<accession>A0ABQ9F550</accession>
<evidence type="ECO:0000256" key="1">
    <source>
        <dbReference type="ARBA" id="ARBA00022741"/>
    </source>
</evidence>
<dbReference type="Proteomes" id="UP001217089">
    <property type="component" value="Unassembled WGS sequence"/>
</dbReference>
<name>A0ABQ9F550_TEGGR</name>
<dbReference type="PROSITE" id="PS51419">
    <property type="entry name" value="RAB"/>
    <property type="match status" value="1"/>
</dbReference>
<gene>
    <name evidence="3" type="ORF">KUTeg_009875</name>
</gene>
<evidence type="ECO:0000313" key="3">
    <source>
        <dbReference type="EMBL" id="KAJ8312502.1"/>
    </source>
</evidence>
<organism evidence="3 4">
    <name type="scientific">Tegillarca granosa</name>
    <name type="common">Malaysian cockle</name>
    <name type="synonym">Anadara granosa</name>
    <dbReference type="NCBI Taxonomy" id="220873"/>
    <lineage>
        <taxon>Eukaryota</taxon>
        <taxon>Metazoa</taxon>
        <taxon>Spiralia</taxon>
        <taxon>Lophotrochozoa</taxon>
        <taxon>Mollusca</taxon>
        <taxon>Bivalvia</taxon>
        <taxon>Autobranchia</taxon>
        <taxon>Pteriomorphia</taxon>
        <taxon>Arcoida</taxon>
        <taxon>Arcoidea</taxon>
        <taxon>Arcidae</taxon>
        <taxon>Tegillarca</taxon>
    </lineage>
</organism>
<dbReference type="Gene3D" id="3.40.50.300">
    <property type="entry name" value="P-loop containing nucleotide triphosphate hydrolases"/>
    <property type="match status" value="1"/>
</dbReference>
<sequence length="195" mass="21852">MRTVIVLAFHPDATPYQKMNFHPKVRSACSENRTGRVGWDTAGQERFKCIAASYYRGANVVIVVFDLSDESTLTNAEKWMIDACENASEPCKFLVGTKKDLLSPNSYEVVEQRAAQIANSLGAEYWALSSKTGENVQDFFFRAVSLTFEAAVLREYDIGDESVKKQKIGDSLNIKVEKTNLYETKGKKPVLKCCN</sequence>
<dbReference type="InterPro" id="IPR001806">
    <property type="entry name" value="Small_GTPase"/>
</dbReference>
<dbReference type="PANTHER" id="PTHR47977">
    <property type="entry name" value="RAS-RELATED PROTEIN RAB"/>
    <property type="match status" value="1"/>
</dbReference>
<protein>
    <recommendedName>
        <fullName evidence="5">Ras-related protein Rab-34</fullName>
    </recommendedName>
</protein>
<evidence type="ECO:0000313" key="4">
    <source>
        <dbReference type="Proteomes" id="UP001217089"/>
    </source>
</evidence>
<dbReference type="SMART" id="SM00175">
    <property type="entry name" value="RAB"/>
    <property type="match status" value="1"/>
</dbReference>
<dbReference type="InterPro" id="IPR027417">
    <property type="entry name" value="P-loop_NTPase"/>
</dbReference>
<dbReference type="InterPro" id="IPR050227">
    <property type="entry name" value="Rab"/>
</dbReference>
<dbReference type="EMBL" id="JARBDR010000440">
    <property type="protein sequence ID" value="KAJ8312502.1"/>
    <property type="molecule type" value="Genomic_DNA"/>
</dbReference>